<gene>
    <name evidence="2" type="ORF">GO495_09100</name>
</gene>
<dbReference type="AlphaFoldDB" id="A0A6N8J6R3"/>
<dbReference type="InterPro" id="IPR023214">
    <property type="entry name" value="HAD_sf"/>
</dbReference>
<dbReference type="EMBL" id="WRXO01000002">
    <property type="protein sequence ID" value="MVT40733.1"/>
    <property type="molecule type" value="Genomic_DNA"/>
</dbReference>
<name>A0A6N8J6R3_9BACT</name>
<dbReference type="CDD" id="cd07515">
    <property type="entry name" value="HAD-like"/>
    <property type="match status" value="1"/>
</dbReference>
<comment type="caution">
    <text evidence="2">The sequence shown here is derived from an EMBL/GenBank/DDBJ whole genome shotgun (WGS) entry which is preliminary data.</text>
</comment>
<dbReference type="InterPro" id="IPR023198">
    <property type="entry name" value="PGP-like_dom2"/>
</dbReference>
<dbReference type="Gene3D" id="3.40.50.1000">
    <property type="entry name" value="HAD superfamily/HAD-like"/>
    <property type="match status" value="1"/>
</dbReference>
<evidence type="ECO:0000313" key="3">
    <source>
        <dbReference type="Proteomes" id="UP000468388"/>
    </source>
</evidence>
<dbReference type="SFLD" id="SFLDG01129">
    <property type="entry name" value="C1.5:_HAD__Beta-PGM__Phosphata"/>
    <property type="match status" value="1"/>
</dbReference>
<dbReference type="SUPFAM" id="SSF56784">
    <property type="entry name" value="HAD-like"/>
    <property type="match status" value="1"/>
</dbReference>
<protein>
    <submittedName>
        <fullName evidence="2">HAD hydrolase-like protein</fullName>
    </submittedName>
</protein>
<keyword evidence="1 2" id="KW-0378">Hydrolase</keyword>
<dbReference type="Proteomes" id="UP000468388">
    <property type="component" value="Unassembled WGS sequence"/>
</dbReference>
<dbReference type="Pfam" id="PF00702">
    <property type="entry name" value="Hydrolase"/>
    <property type="match status" value="1"/>
</dbReference>
<organism evidence="2 3">
    <name type="scientific">Chitinophaga oryziterrae</name>
    <dbReference type="NCBI Taxonomy" id="1031224"/>
    <lineage>
        <taxon>Bacteria</taxon>
        <taxon>Pseudomonadati</taxon>
        <taxon>Bacteroidota</taxon>
        <taxon>Chitinophagia</taxon>
        <taxon>Chitinophagales</taxon>
        <taxon>Chitinophagaceae</taxon>
        <taxon>Chitinophaga</taxon>
    </lineage>
</organism>
<dbReference type="InterPro" id="IPR036412">
    <property type="entry name" value="HAD-like_sf"/>
</dbReference>
<evidence type="ECO:0000256" key="1">
    <source>
        <dbReference type="ARBA" id="ARBA00022801"/>
    </source>
</evidence>
<evidence type="ECO:0000313" key="2">
    <source>
        <dbReference type="EMBL" id="MVT40733.1"/>
    </source>
</evidence>
<proteinExistence type="predicted"/>
<dbReference type="Gene3D" id="1.10.150.240">
    <property type="entry name" value="Putative phosphatase, domain 2"/>
    <property type="match status" value="1"/>
</dbReference>
<dbReference type="PANTHER" id="PTHR43316">
    <property type="entry name" value="HYDROLASE, HALOACID DELAHOGENASE-RELATED"/>
    <property type="match status" value="1"/>
</dbReference>
<dbReference type="InterPro" id="IPR051540">
    <property type="entry name" value="S-2-haloacid_dehalogenase"/>
</dbReference>
<dbReference type="RefSeq" id="WP_157299368.1">
    <property type="nucleotide sequence ID" value="NZ_BAAAZB010000010.1"/>
</dbReference>
<dbReference type="PANTHER" id="PTHR43316:SF8">
    <property type="entry name" value="HAD FAMILY HYDROLASE"/>
    <property type="match status" value="1"/>
</dbReference>
<accession>A0A6N8J6R3</accession>
<dbReference type="SFLD" id="SFLDS00003">
    <property type="entry name" value="Haloacid_Dehalogenase"/>
    <property type="match status" value="1"/>
</dbReference>
<dbReference type="OrthoDB" id="6101375at2"/>
<dbReference type="GO" id="GO:0016787">
    <property type="term" value="F:hydrolase activity"/>
    <property type="evidence" value="ECO:0007669"/>
    <property type="project" value="UniProtKB-KW"/>
</dbReference>
<keyword evidence="3" id="KW-1185">Reference proteome</keyword>
<reference evidence="2 3" key="1">
    <citation type="submission" date="2019-12" db="EMBL/GenBank/DDBJ databases">
        <title>The draft genomic sequence of strain Chitinophaga oryziterrae JCM 16595.</title>
        <authorList>
            <person name="Zhang X."/>
        </authorList>
    </citation>
    <scope>NUCLEOTIDE SEQUENCE [LARGE SCALE GENOMIC DNA]</scope>
    <source>
        <strain evidence="2 3">JCM 16595</strain>
    </source>
</reference>
<sequence>MSIKVIAFDADDTLWINEPYFRETENEFCSLMENYVPQHTAARELLQTEIKNLALYGYGIKGFMLSMIETALTVSSNTIDISAVEKIIGYGKALLARPIEVLDGVENVLDALKDKYRLVVATKGDLLDQERKLKNSGIDHYFHHVEIMSDKQESDYRKLIRHLDIQPEEFLMIGNSLKSDILPVLNLGGYAIHIPFHTTWAHEHVDVHIENPMFQQVEIITDVLQELVRINIIG</sequence>